<evidence type="ECO:0000256" key="1">
    <source>
        <dbReference type="SAM" id="Phobius"/>
    </source>
</evidence>
<name>A0ABR0AEH5_9CRUS</name>
<comment type="caution">
    <text evidence="2">The sequence shown here is derived from an EMBL/GenBank/DDBJ whole genome shotgun (WGS) entry which is preliminary data.</text>
</comment>
<dbReference type="EMBL" id="JAOYFB010000037">
    <property type="protein sequence ID" value="KAK4023534.1"/>
    <property type="molecule type" value="Genomic_DNA"/>
</dbReference>
<organism evidence="2 3">
    <name type="scientific">Daphnia magna</name>
    <dbReference type="NCBI Taxonomy" id="35525"/>
    <lineage>
        <taxon>Eukaryota</taxon>
        <taxon>Metazoa</taxon>
        <taxon>Ecdysozoa</taxon>
        <taxon>Arthropoda</taxon>
        <taxon>Crustacea</taxon>
        <taxon>Branchiopoda</taxon>
        <taxon>Diplostraca</taxon>
        <taxon>Cladocera</taxon>
        <taxon>Anomopoda</taxon>
        <taxon>Daphniidae</taxon>
        <taxon>Daphnia</taxon>
    </lineage>
</organism>
<reference evidence="2 3" key="1">
    <citation type="journal article" date="2023" name="Nucleic Acids Res.">
        <title>The hologenome of Daphnia magna reveals possible DNA methylation and microbiome-mediated evolution of the host genome.</title>
        <authorList>
            <person name="Chaturvedi A."/>
            <person name="Li X."/>
            <person name="Dhandapani V."/>
            <person name="Marshall H."/>
            <person name="Kissane S."/>
            <person name="Cuenca-Cambronero M."/>
            <person name="Asole G."/>
            <person name="Calvet F."/>
            <person name="Ruiz-Romero M."/>
            <person name="Marangio P."/>
            <person name="Guigo R."/>
            <person name="Rago D."/>
            <person name="Mirbahai L."/>
            <person name="Eastwood N."/>
            <person name="Colbourne J.K."/>
            <person name="Zhou J."/>
            <person name="Mallon E."/>
            <person name="Orsini L."/>
        </authorList>
    </citation>
    <scope>NUCLEOTIDE SEQUENCE [LARGE SCALE GENOMIC DNA]</scope>
    <source>
        <strain evidence="2">LRV0_1</strain>
    </source>
</reference>
<keyword evidence="1" id="KW-0812">Transmembrane</keyword>
<keyword evidence="1" id="KW-1133">Transmembrane helix</keyword>
<accession>A0ABR0AEH5</accession>
<feature type="transmembrane region" description="Helical" evidence="1">
    <location>
        <begin position="12"/>
        <end position="29"/>
    </location>
</feature>
<sequence length="71" mass="8340">MSETSTEAVANCVPVLCVQICSVAIHLVASKLPPRSFPFFDDRWKMEQLWKILVDHDMVLVYYYWRSQLPH</sequence>
<keyword evidence="1" id="KW-0472">Membrane</keyword>
<dbReference type="Proteomes" id="UP001234178">
    <property type="component" value="Unassembled WGS sequence"/>
</dbReference>
<keyword evidence="3" id="KW-1185">Reference proteome</keyword>
<proteinExistence type="predicted"/>
<protein>
    <submittedName>
        <fullName evidence="2">Uncharacterized protein</fullName>
    </submittedName>
</protein>
<gene>
    <name evidence="2" type="ORF">OUZ56_008939</name>
</gene>
<evidence type="ECO:0000313" key="3">
    <source>
        <dbReference type="Proteomes" id="UP001234178"/>
    </source>
</evidence>
<evidence type="ECO:0000313" key="2">
    <source>
        <dbReference type="EMBL" id="KAK4023534.1"/>
    </source>
</evidence>